<protein>
    <submittedName>
        <fullName evidence="2">Uncharacterized protein</fullName>
    </submittedName>
</protein>
<organism evidence="2 3">
    <name type="scientific">Caenorhabditis bovis</name>
    <dbReference type="NCBI Taxonomy" id="2654633"/>
    <lineage>
        <taxon>Eukaryota</taxon>
        <taxon>Metazoa</taxon>
        <taxon>Ecdysozoa</taxon>
        <taxon>Nematoda</taxon>
        <taxon>Chromadorea</taxon>
        <taxon>Rhabditida</taxon>
        <taxon>Rhabditina</taxon>
        <taxon>Rhabditomorpha</taxon>
        <taxon>Rhabditoidea</taxon>
        <taxon>Rhabditidae</taxon>
        <taxon>Peloderinae</taxon>
        <taxon>Caenorhabditis</taxon>
    </lineage>
</organism>
<name>A0A8S1F0E8_9PELO</name>
<dbReference type="AlphaFoldDB" id="A0A8S1F0E8"/>
<keyword evidence="3" id="KW-1185">Reference proteome</keyword>
<feature type="chain" id="PRO_5035848428" evidence="1">
    <location>
        <begin position="20"/>
        <end position="204"/>
    </location>
</feature>
<sequence>MRFILSLIALVVSITTINAGAIHFEIDFNGLKCPKYSRESATHFKVLRARILYTNDKGKIIGNAVCKAESSSCPMVGQQSKNVYVSIAVKPLHKSLYTDDVDYQYDDKLFGLMELRKKHGAGYFLMPYESQLYVNRVRIIDDNGDREMTSKCTEPIDSQTLIFDHGFFITQFDSSKSIKWENMYFDPPTVGKTIVFEDRYLNEA</sequence>
<evidence type="ECO:0000313" key="3">
    <source>
        <dbReference type="Proteomes" id="UP000494206"/>
    </source>
</evidence>
<evidence type="ECO:0000256" key="1">
    <source>
        <dbReference type="SAM" id="SignalP"/>
    </source>
</evidence>
<keyword evidence="1" id="KW-0732">Signal</keyword>
<evidence type="ECO:0000313" key="2">
    <source>
        <dbReference type="EMBL" id="CAB3409460.1"/>
    </source>
</evidence>
<comment type="caution">
    <text evidence="2">The sequence shown here is derived from an EMBL/GenBank/DDBJ whole genome shotgun (WGS) entry which is preliminary data.</text>
</comment>
<reference evidence="2 3" key="1">
    <citation type="submission" date="2020-04" db="EMBL/GenBank/DDBJ databases">
        <authorList>
            <person name="Laetsch R D."/>
            <person name="Stevens L."/>
            <person name="Kumar S."/>
            <person name="Blaxter L. M."/>
        </authorList>
    </citation>
    <scope>NUCLEOTIDE SEQUENCE [LARGE SCALE GENOMIC DNA]</scope>
</reference>
<feature type="signal peptide" evidence="1">
    <location>
        <begin position="1"/>
        <end position="19"/>
    </location>
</feature>
<gene>
    <name evidence="2" type="ORF">CBOVIS_LOCUS11113</name>
</gene>
<proteinExistence type="predicted"/>
<dbReference type="Proteomes" id="UP000494206">
    <property type="component" value="Unassembled WGS sequence"/>
</dbReference>
<dbReference type="EMBL" id="CADEPM010000008">
    <property type="protein sequence ID" value="CAB3409460.1"/>
    <property type="molecule type" value="Genomic_DNA"/>
</dbReference>
<accession>A0A8S1F0E8</accession>